<dbReference type="PANTHER" id="PTHR16260">
    <property type="entry name" value="SIMILAR TO 1700123O20RIK PROTEIN"/>
    <property type="match status" value="1"/>
</dbReference>
<accession>A0ABQ9J5Z2</accession>
<sequence>MSLFECRIKLFKEWFSQWSTEQKENFLSRISELDSAFAEKLNSELQNGVPNGNHEVN</sequence>
<evidence type="ECO:0000313" key="2">
    <source>
        <dbReference type="Proteomes" id="UP001162164"/>
    </source>
</evidence>
<dbReference type="PANTHER" id="PTHR16260:SF3">
    <property type="entry name" value="CHROMOSOME 14 OPEN READING FRAME 119-LIKE-RELATED"/>
    <property type="match status" value="1"/>
</dbReference>
<gene>
    <name evidence="1" type="ORF">NQ317_018391</name>
</gene>
<reference evidence="1" key="1">
    <citation type="journal article" date="2023" name="Insect Mol. Biol.">
        <title>Genome sequencing provides insights into the evolution of gene families encoding plant cell wall-degrading enzymes in longhorned beetles.</title>
        <authorList>
            <person name="Shin N.R."/>
            <person name="Okamura Y."/>
            <person name="Kirsch R."/>
            <person name="Pauchet Y."/>
        </authorList>
    </citation>
    <scope>NUCLEOTIDE SEQUENCE</scope>
    <source>
        <strain evidence="1">MMC_N1</strain>
    </source>
</reference>
<proteinExistence type="predicted"/>
<evidence type="ECO:0000313" key="1">
    <source>
        <dbReference type="EMBL" id="KAJ8973546.1"/>
    </source>
</evidence>
<dbReference type="Proteomes" id="UP001162164">
    <property type="component" value="Unassembled WGS sequence"/>
</dbReference>
<dbReference type="InterPro" id="IPR028019">
    <property type="entry name" value="DUF4508"/>
</dbReference>
<organism evidence="1 2">
    <name type="scientific">Molorchus minor</name>
    <dbReference type="NCBI Taxonomy" id="1323400"/>
    <lineage>
        <taxon>Eukaryota</taxon>
        <taxon>Metazoa</taxon>
        <taxon>Ecdysozoa</taxon>
        <taxon>Arthropoda</taxon>
        <taxon>Hexapoda</taxon>
        <taxon>Insecta</taxon>
        <taxon>Pterygota</taxon>
        <taxon>Neoptera</taxon>
        <taxon>Endopterygota</taxon>
        <taxon>Coleoptera</taxon>
        <taxon>Polyphaga</taxon>
        <taxon>Cucujiformia</taxon>
        <taxon>Chrysomeloidea</taxon>
        <taxon>Cerambycidae</taxon>
        <taxon>Lamiinae</taxon>
        <taxon>Monochamini</taxon>
        <taxon>Molorchus</taxon>
    </lineage>
</organism>
<protein>
    <submittedName>
        <fullName evidence="1">Uncharacterized protein</fullName>
    </submittedName>
</protein>
<name>A0ABQ9J5Z2_9CUCU</name>
<comment type="caution">
    <text evidence="1">The sequence shown here is derived from an EMBL/GenBank/DDBJ whole genome shotgun (WGS) entry which is preliminary data.</text>
</comment>
<dbReference type="EMBL" id="JAPWTJ010001153">
    <property type="protein sequence ID" value="KAJ8973546.1"/>
    <property type="molecule type" value="Genomic_DNA"/>
</dbReference>
<dbReference type="Pfam" id="PF14969">
    <property type="entry name" value="DUF4508"/>
    <property type="match status" value="1"/>
</dbReference>
<keyword evidence="2" id="KW-1185">Reference proteome</keyword>